<evidence type="ECO:0000256" key="8">
    <source>
        <dbReference type="ARBA" id="ARBA00023180"/>
    </source>
</evidence>
<evidence type="ECO:0000256" key="2">
    <source>
        <dbReference type="ARBA" id="ARBA00004613"/>
    </source>
</evidence>
<evidence type="ECO:0000256" key="9">
    <source>
        <dbReference type="SAM" id="SignalP"/>
    </source>
</evidence>
<keyword evidence="7" id="KW-1015">Disulfide bond</keyword>
<organism evidence="12">
    <name type="scientific">Castor canadensis</name>
    <name type="common">American beaver</name>
    <dbReference type="NCBI Taxonomy" id="51338"/>
    <lineage>
        <taxon>Eukaryota</taxon>
        <taxon>Metazoa</taxon>
        <taxon>Chordata</taxon>
        <taxon>Craniata</taxon>
        <taxon>Vertebrata</taxon>
        <taxon>Euteleostomi</taxon>
        <taxon>Mammalia</taxon>
        <taxon>Eutheria</taxon>
        <taxon>Euarchontoglires</taxon>
        <taxon>Glires</taxon>
        <taxon>Rodentia</taxon>
        <taxon>Castorimorpha</taxon>
        <taxon>Castoridae</taxon>
        <taxon>Castor</taxon>
    </lineage>
</organism>
<sequence length="182" mass="21379">MRTLVTKYLLPLLLLLLLPVQPQTHWKERFPGATEDFLDYLEDIYSSGPTRPPTKAKFIEKVIANKQRKITDGDYCNDEIKYKNVHYKLGCVQSHYFINTTYEVLQNVCTTHPEVPCKNGIRRCRASSFLIKAVYCMLTSGTRMPECYYDSFERNGYVLMTCRWHNETREFLPDHIQDVIQP</sequence>
<dbReference type="KEGG" id="ccan:109692121"/>
<accession>A0A8B7V9Q3</accession>
<evidence type="ECO:0000313" key="12">
    <source>
        <dbReference type="RefSeq" id="XP_020028132.2"/>
    </source>
</evidence>
<evidence type="ECO:0000259" key="10">
    <source>
        <dbReference type="SMART" id="SM00092"/>
    </source>
</evidence>
<dbReference type="RefSeq" id="XP_020028132.2">
    <property type="nucleotide sequence ID" value="XM_020172543.2"/>
</dbReference>
<keyword evidence="8" id="KW-0325">Glycoprotein</keyword>
<gene>
    <name evidence="12" type="primary">Rnase9</name>
</gene>
<evidence type="ECO:0000313" key="11">
    <source>
        <dbReference type="Proteomes" id="UP001732720"/>
    </source>
</evidence>
<dbReference type="AlphaFoldDB" id="A0A8B7V9Q3"/>
<evidence type="ECO:0000256" key="4">
    <source>
        <dbReference type="ARBA" id="ARBA00014966"/>
    </source>
</evidence>
<keyword evidence="5" id="KW-0964">Secreted</keyword>
<dbReference type="Proteomes" id="UP001732720">
    <property type="component" value="Chromosome 3"/>
</dbReference>
<comment type="similarity">
    <text evidence="3">Belongs to the pancreatic ribonuclease family.</text>
</comment>
<dbReference type="InterPro" id="IPR023412">
    <property type="entry name" value="RNaseA_domain"/>
</dbReference>
<dbReference type="GO" id="GO:0003676">
    <property type="term" value="F:nucleic acid binding"/>
    <property type="evidence" value="ECO:0007669"/>
    <property type="project" value="InterPro"/>
</dbReference>
<feature type="chain" id="PRO_5045020233" description="Inactive ribonuclease-like protein 9" evidence="9">
    <location>
        <begin position="23"/>
        <end position="182"/>
    </location>
</feature>
<keyword evidence="11" id="KW-1185">Reference proteome</keyword>
<proteinExistence type="inferred from homology"/>
<dbReference type="Gene3D" id="3.10.130.10">
    <property type="entry name" value="Ribonuclease A-like domain"/>
    <property type="match status" value="1"/>
</dbReference>
<name>A0A8B7V9Q3_CASCN</name>
<evidence type="ECO:0000256" key="1">
    <source>
        <dbReference type="ARBA" id="ARBA00002915"/>
    </source>
</evidence>
<dbReference type="CTD" id="390443"/>
<feature type="signal peptide" evidence="9">
    <location>
        <begin position="1"/>
        <end position="22"/>
    </location>
</feature>
<comment type="subcellular location">
    <subcellularLocation>
        <location evidence="2">Secreted</location>
    </subcellularLocation>
</comment>
<comment type="function">
    <text evidence="1">Does not exhibit any ribonuclease activity.</text>
</comment>
<evidence type="ECO:0000256" key="5">
    <source>
        <dbReference type="ARBA" id="ARBA00022525"/>
    </source>
</evidence>
<dbReference type="GeneID" id="109692121"/>
<keyword evidence="6 9" id="KW-0732">Signal</keyword>
<dbReference type="PANTHER" id="PTHR11437">
    <property type="entry name" value="RIBONUCLEASE"/>
    <property type="match status" value="1"/>
</dbReference>
<reference evidence="12" key="1">
    <citation type="submission" date="2025-08" db="UniProtKB">
        <authorList>
            <consortium name="RefSeq"/>
        </authorList>
    </citation>
    <scope>IDENTIFICATION</scope>
</reference>
<dbReference type="PANTHER" id="PTHR11437:SF14">
    <property type="entry name" value="INACTIVE RIBONUCLEASE-LIKE PROTEIN 9"/>
    <property type="match status" value="1"/>
</dbReference>
<protein>
    <recommendedName>
        <fullName evidence="4">Inactive ribonuclease-like protein 9</fullName>
    </recommendedName>
</protein>
<evidence type="ECO:0000256" key="7">
    <source>
        <dbReference type="ARBA" id="ARBA00023157"/>
    </source>
</evidence>
<dbReference type="OrthoDB" id="9835306at2759"/>
<dbReference type="InterPro" id="IPR036816">
    <property type="entry name" value="RNaseA-like_dom_sf"/>
</dbReference>
<dbReference type="SMART" id="SM00092">
    <property type="entry name" value="RNAse_Pc"/>
    <property type="match status" value="1"/>
</dbReference>
<feature type="domain" description="Ribonuclease A-domain" evidence="10">
    <location>
        <begin position="51"/>
        <end position="180"/>
    </location>
</feature>
<dbReference type="SUPFAM" id="SSF54076">
    <property type="entry name" value="RNase A-like"/>
    <property type="match status" value="1"/>
</dbReference>
<evidence type="ECO:0000256" key="6">
    <source>
        <dbReference type="ARBA" id="ARBA00022729"/>
    </source>
</evidence>
<dbReference type="InterPro" id="IPR001427">
    <property type="entry name" value="RNaseA"/>
</dbReference>
<dbReference type="Pfam" id="PF00074">
    <property type="entry name" value="RnaseA"/>
    <property type="match status" value="1"/>
</dbReference>
<dbReference type="GO" id="GO:0050830">
    <property type="term" value="P:defense response to Gram-positive bacterium"/>
    <property type="evidence" value="ECO:0007669"/>
    <property type="project" value="TreeGrafter"/>
</dbReference>
<evidence type="ECO:0000256" key="3">
    <source>
        <dbReference type="ARBA" id="ARBA00005600"/>
    </source>
</evidence>
<dbReference type="GO" id="GO:0005576">
    <property type="term" value="C:extracellular region"/>
    <property type="evidence" value="ECO:0007669"/>
    <property type="project" value="UniProtKB-SubCell"/>
</dbReference>